<feature type="region of interest" description="Disordered" evidence="1">
    <location>
        <begin position="47"/>
        <end position="76"/>
    </location>
</feature>
<reference evidence="2" key="1">
    <citation type="submission" date="2023-06" db="EMBL/GenBank/DDBJ databases">
        <authorList>
            <consortium name="Lawrence Berkeley National Laboratory"/>
            <person name="Ahrendt S."/>
            <person name="Sahu N."/>
            <person name="Indic B."/>
            <person name="Wong-Bajracharya J."/>
            <person name="Merenyi Z."/>
            <person name="Ke H.-M."/>
            <person name="Monk M."/>
            <person name="Kocsube S."/>
            <person name="Drula E."/>
            <person name="Lipzen A."/>
            <person name="Balint B."/>
            <person name="Henrissat B."/>
            <person name="Andreopoulos B."/>
            <person name="Martin F.M."/>
            <person name="Harder C.B."/>
            <person name="Rigling D."/>
            <person name="Ford K.L."/>
            <person name="Foster G.D."/>
            <person name="Pangilinan J."/>
            <person name="Papanicolaou A."/>
            <person name="Barry K."/>
            <person name="LaButti K."/>
            <person name="Viragh M."/>
            <person name="Koriabine M."/>
            <person name="Yan M."/>
            <person name="Riley R."/>
            <person name="Champramary S."/>
            <person name="Plett K.L."/>
            <person name="Tsai I.J."/>
            <person name="Slot J."/>
            <person name="Sipos G."/>
            <person name="Plett J."/>
            <person name="Nagy L.G."/>
            <person name="Grigoriev I.V."/>
        </authorList>
    </citation>
    <scope>NUCLEOTIDE SEQUENCE</scope>
    <source>
        <strain evidence="2">FPL87.14</strain>
    </source>
</reference>
<evidence type="ECO:0000313" key="3">
    <source>
        <dbReference type="Proteomes" id="UP001175226"/>
    </source>
</evidence>
<accession>A0AA39IVL3</accession>
<feature type="compositionally biased region" description="Basic and acidic residues" evidence="1">
    <location>
        <begin position="192"/>
        <end position="217"/>
    </location>
</feature>
<comment type="caution">
    <text evidence="2">The sequence shown here is derived from an EMBL/GenBank/DDBJ whole genome shotgun (WGS) entry which is preliminary data.</text>
</comment>
<keyword evidence="3" id="KW-1185">Reference proteome</keyword>
<feature type="compositionally biased region" description="Polar residues" evidence="1">
    <location>
        <begin position="159"/>
        <end position="168"/>
    </location>
</feature>
<feature type="region of interest" description="Disordered" evidence="1">
    <location>
        <begin position="145"/>
        <end position="168"/>
    </location>
</feature>
<feature type="compositionally biased region" description="Polar residues" evidence="1">
    <location>
        <begin position="47"/>
        <end position="59"/>
    </location>
</feature>
<proteinExistence type="predicted"/>
<feature type="region of interest" description="Disordered" evidence="1">
    <location>
        <begin position="182"/>
        <end position="218"/>
    </location>
</feature>
<evidence type="ECO:0000256" key="1">
    <source>
        <dbReference type="SAM" id="MobiDB-lite"/>
    </source>
</evidence>
<organism evidence="2 3">
    <name type="scientific">Armillaria borealis</name>
    <dbReference type="NCBI Taxonomy" id="47425"/>
    <lineage>
        <taxon>Eukaryota</taxon>
        <taxon>Fungi</taxon>
        <taxon>Dikarya</taxon>
        <taxon>Basidiomycota</taxon>
        <taxon>Agaricomycotina</taxon>
        <taxon>Agaricomycetes</taxon>
        <taxon>Agaricomycetidae</taxon>
        <taxon>Agaricales</taxon>
        <taxon>Marasmiineae</taxon>
        <taxon>Physalacriaceae</taxon>
        <taxon>Armillaria</taxon>
    </lineage>
</organism>
<dbReference type="AlphaFoldDB" id="A0AA39IVL3"/>
<gene>
    <name evidence="2" type="ORF">EV421DRAFT_1912765</name>
</gene>
<dbReference type="Proteomes" id="UP001175226">
    <property type="component" value="Unassembled WGS sequence"/>
</dbReference>
<protein>
    <submittedName>
        <fullName evidence="2">Uncharacterized protein</fullName>
    </submittedName>
</protein>
<dbReference type="EMBL" id="JAUEPT010000143">
    <property type="protein sequence ID" value="KAK0430559.1"/>
    <property type="molecule type" value="Genomic_DNA"/>
</dbReference>
<name>A0AA39IVL3_9AGAR</name>
<evidence type="ECO:0000313" key="2">
    <source>
        <dbReference type="EMBL" id="KAK0430559.1"/>
    </source>
</evidence>
<sequence length="512" mass="56326">MLATSHILECFHFPHLRSSSNKRHEDMVIALCGCLICSEIDPTGRFSTGNAKRPTSPSAEAQAAPKRGRQSGRQSAHPDIIMEHVFSEAGDSTEISSTEVGDNESEIESGIRNQEGNEAMVIEPQELHSPFLKDDKETVLARDIEPGANAGPSKETENKGGSSNDIGQHSFYNIEQEVKGVDGDSDADLMNDDTKQAPDGGNSREFRNKGEPADRPEVGSFARIMDSVVPLSRVTDLLRNRDGEERVRTIELVGHLSTKPALLKRLLYIAFHLSKPNLHNLALADPLQYKFYQGRISSGSGAAQSFFLIGQVMYSKLFDEDNSKQICVKPLYSHWARSAAVIGKIMGLKSNEPVTFSSYHGGISMTMYMKKSTTSPGDATTSCPVPVNGKKHGPAVHPWNESVPVFDCRGSFQLTKYHKMTPIEEDPEIESFVAVIFTVGRFKDGDHFVVSPNIQVVLCLGDKKDDSIEEGDIPKDIRSLQQFGVKGAEVSVNKKIEVEDEPSEDDKETPYV</sequence>